<evidence type="ECO:0000256" key="1">
    <source>
        <dbReference type="ARBA" id="ARBA00012527"/>
    </source>
</evidence>
<proteinExistence type="inferred from homology"/>
<evidence type="ECO:0000259" key="10">
    <source>
        <dbReference type="PROSITE" id="PS50056"/>
    </source>
</evidence>
<evidence type="ECO:0000256" key="4">
    <source>
        <dbReference type="ARBA" id="ARBA00047342"/>
    </source>
</evidence>
<evidence type="ECO:0000313" key="11">
    <source>
        <dbReference type="EMBL" id="KAL3820768.1"/>
    </source>
</evidence>
<dbReference type="CDD" id="cd14528">
    <property type="entry name" value="PFA-DSP_Siw14"/>
    <property type="match status" value="1"/>
</dbReference>
<dbReference type="InterPro" id="IPR000387">
    <property type="entry name" value="Tyr_Pase_dom"/>
</dbReference>
<gene>
    <name evidence="11" type="ORF">ACJIZ3_006673</name>
</gene>
<dbReference type="EC" id="3.6.1.52" evidence="1"/>
<dbReference type="InterPro" id="IPR016130">
    <property type="entry name" value="Tyr_Pase_AS"/>
</dbReference>
<comment type="caution">
    <text evidence="11">The sequence shown here is derived from an EMBL/GenBank/DDBJ whole genome shotgun (WGS) entry which is preliminary data.</text>
</comment>
<feature type="compositionally biased region" description="Basic residues" evidence="8">
    <location>
        <begin position="1"/>
        <end position="10"/>
    </location>
</feature>
<feature type="region of interest" description="Disordered" evidence="8">
    <location>
        <begin position="1"/>
        <end position="39"/>
    </location>
</feature>
<dbReference type="AlphaFoldDB" id="A0ABD3S8W2"/>
<dbReference type="PANTHER" id="PTHR31126">
    <property type="entry name" value="TYROSINE-PROTEIN PHOSPHATASE"/>
    <property type="match status" value="1"/>
</dbReference>
<dbReference type="PRINTS" id="PR01911">
    <property type="entry name" value="PFDSPHPHTASE"/>
</dbReference>
<dbReference type="GO" id="GO:0052845">
    <property type="term" value="F:inositol-5-diphosphate-1,2,3,4,6-pentakisphosphate diphosphatase activity"/>
    <property type="evidence" value="ECO:0007669"/>
    <property type="project" value="UniProtKB-ARBA"/>
</dbReference>
<comment type="catalytic activity">
    <reaction evidence="5">
        <text>3,5-bis(diphospho)-1D-myo-inositol 1,2,4,6-tetrakisphosphate + H2O = 3-diphospho-1D-myo-inositol 1,2,4,5,6-pentakisphosphate + phosphate + 2 H(+)</text>
        <dbReference type="Rhea" id="RHEA:56312"/>
        <dbReference type="ChEBI" id="CHEBI:15377"/>
        <dbReference type="ChEBI" id="CHEBI:15378"/>
        <dbReference type="ChEBI" id="CHEBI:43474"/>
        <dbReference type="ChEBI" id="CHEBI:140372"/>
        <dbReference type="ChEBI" id="CHEBI:140374"/>
        <dbReference type="EC" id="3.6.1.52"/>
    </reaction>
    <physiologicalReaction direction="left-to-right" evidence="5">
        <dbReference type="Rhea" id="RHEA:56313"/>
    </physiologicalReaction>
</comment>
<dbReference type="PROSITE" id="PS50056">
    <property type="entry name" value="TYR_PHOSPHATASE_2"/>
    <property type="match status" value="1"/>
</dbReference>
<accession>A0ABD3S8W2</accession>
<feature type="domain" description="Tyrosine-protein phosphatase" evidence="9">
    <location>
        <begin position="50"/>
        <end position="201"/>
    </location>
</feature>
<dbReference type="InterPro" id="IPR020428">
    <property type="entry name" value="PFA-DSPs"/>
</dbReference>
<dbReference type="FunFam" id="3.90.190.10:FF:000024">
    <property type="entry name" value="probable tyrosine-protein phosphatase At1g05000"/>
    <property type="match status" value="1"/>
</dbReference>
<dbReference type="PANTHER" id="PTHR31126:SF56">
    <property type="entry name" value="TYROSINE-PROTEIN PHOSPHATASE DOMAIN-CONTAINING PROTEIN"/>
    <property type="match status" value="1"/>
</dbReference>
<reference evidence="11 12" key="1">
    <citation type="submission" date="2024-12" db="EMBL/GenBank/DDBJ databases">
        <title>The unique morphological basis and parallel evolutionary history of personate flowers in Penstemon.</title>
        <authorList>
            <person name="Depatie T.H."/>
            <person name="Wessinger C.A."/>
        </authorList>
    </citation>
    <scope>NUCLEOTIDE SEQUENCE [LARGE SCALE GENOMIC DNA]</scope>
    <source>
        <strain evidence="11">WTNN_2</strain>
        <tissue evidence="11">Leaf</tissue>
    </source>
</reference>
<dbReference type="PROSITE" id="PS50054">
    <property type="entry name" value="TYR_PHOSPHATASE_DUAL"/>
    <property type="match status" value="1"/>
</dbReference>
<comment type="catalytic activity">
    <reaction evidence="4">
        <text>5-diphospho-1D-myo-inositol 1,2,3,4,6-pentakisphosphate + H2O = 1D-myo-inositol hexakisphosphate + phosphate + H(+)</text>
        <dbReference type="Rhea" id="RHEA:22384"/>
        <dbReference type="ChEBI" id="CHEBI:15377"/>
        <dbReference type="ChEBI" id="CHEBI:15378"/>
        <dbReference type="ChEBI" id="CHEBI:43474"/>
        <dbReference type="ChEBI" id="CHEBI:58130"/>
        <dbReference type="ChEBI" id="CHEBI:58628"/>
        <dbReference type="EC" id="3.6.1.52"/>
    </reaction>
    <physiologicalReaction direction="left-to-right" evidence="4">
        <dbReference type="Rhea" id="RHEA:22385"/>
    </physiologicalReaction>
</comment>
<dbReference type="InterPro" id="IPR020422">
    <property type="entry name" value="TYR_PHOSPHATASE_DUAL_dom"/>
</dbReference>
<sequence length="211" mass="24040">MSTPHNRQRPMCHALNGAPRSSSVVDDASPENSHTAPVNRGDQLFVPPLNFSMVDYGVYRCGFPDIPNFPFLKSLGLRSVIYLCTEPYPEANMHFLNSNGIRLFQFGMEGSKESFVNIPEGIFRSALQALLDERNRPLLIHCKRGKHRTGCLVGCFRKLQNWCLASIFDEYQRFAADKARVPDQRFIELFDISSVEHLPSSTPPYFKSRNR</sequence>
<dbReference type="InterPro" id="IPR029021">
    <property type="entry name" value="Prot-tyrosine_phosphatase-like"/>
</dbReference>
<evidence type="ECO:0000256" key="7">
    <source>
        <dbReference type="ARBA" id="ARBA00048424"/>
    </source>
</evidence>
<dbReference type="InterPro" id="IPR004861">
    <property type="entry name" value="Siw14-like"/>
</dbReference>
<evidence type="ECO:0000256" key="8">
    <source>
        <dbReference type="SAM" id="MobiDB-lite"/>
    </source>
</evidence>
<dbReference type="EMBL" id="JBJXBP010000007">
    <property type="protein sequence ID" value="KAL3820768.1"/>
    <property type="molecule type" value="Genomic_DNA"/>
</dbReference>
<comment type="catalytic activity">
    <reaction evidence="6">
        <text>1,5-bis(diphospho)-1D-myo-inositol 2,3,4,6-tetrakisphosphate + H2O = 1-diphospho-1D-myo-inositol 2,3,4,5,6-pentakisphosphate + phosphate + 2 H(+)</text>
        <dbReference type="Rhea" id="RHEA:79699"/>
        <dbReference type="ChEBI" id="CHEBI:15377"/>
        <dbReference type="ChEBI" id="CHEBI:15378"/>
        <dbReference type="ChEBI" id="CHEBI:43474"/>
        <dbReference type="ChEBI" id="CHEBI:74946"/>
        <dbReference type="ChEBI" id="CHEBI:77983"/>
        <dbReference type="EC" id="3.6.1.52"/>
    </reaction>
    <physiologicalReaction direction="left-to-right" evidence="6">
        <dbReference type="Rhea" id="RHEA:79700"/>
    </physiologicalReaction>
</comment>
<dbReference type="PROSITE" id="PS00383">
    <property type="entry name" value="TYR_PHOSPHATASE_1"/>
    <property type="match status" value="1"/>
</dbReference>
<feature type="domain" description="Tyrosine specific protein phosphatases" evidence="10">
    <location>
        <begin position="113"/>
        <end position="153"/>
    </location>
</feature>
<evidence type="ECO:0000256" key="6">
    <source>
        <dbReference type="ARBA" id="ARBA00047927"/>
    </source>
</evidence>
<protein>
    <recommendedName>
        <fullName evidence="1">diphosphoinositol-polyphosphate diphosphatase</fullName>
        <ecNumber evidence="1">3.6.1.52</ecNumber>
    </recommendedName>
</protein>
<evidence type="ECO:0000313" key="12">
    <source>
        <dbReference type="Proteomes" id="UP001634393"/>
    </source>
</evidence>
<evidence type="ECO:0000256" key="3">
    <source>
        <dbReference type="ARBA" id="ARBA00044949"/>
    </source>
</evidence>
<keyword evidence="2" id="KW-0378">Hydrolase</keyword>
<dbReference type="GO" id="GO:0052847">
    <property type="term" value="F:inositol-1,5-bisdiphosphate-2,3,4,6-tetrakisphosphate 5-diphosphatase activity"/>
    <property type="evidence" value="ECO:0007669"/>
    <property type="project" value="UniProtKB-ARBA"/>
</dbReference>
<feature type="compositionally biased region" description="Polar residues" evidence="8">
    <location>
        <begin position="19"/>
        <end position="36"/>
    </location>
</feature>
<dbReference type="Gene3D" id="3.90.190.10">
    <property type="entry name" value="Protein tyrosine phosphatase superfamily"/>
    <property type="match status" value="1"/>
</dbReference>
<dbReference type="Proteomes" id="UP001634393">
    <property type="component" value="Unassembled WGS sequence"/>
</dbReference>
<evidence type="ECO:0000259" key="9">
    <source>
        <dbReference type="PROSITE" id="PS50054"/>
    </source>
</evidence>
<comment type="similarity">
    <text evidence="3">Belongs to the protein-tyrosine phosphatase family. Atypical dual-specificity phosphatase Siw14-like subfamily.</text>
</comment>
<evidence type="ECO:0000256" key="5">
    <source>
        <dbReference type="ARBA" id="ARBA00047562"/>
    </source>
</evidence>
<keyword evidence="12" id="KW-1185">Reference proteome</keyword>
<dbReference type="Pfam" id="PF03162">
    <property type="entry name" value="Y_phosphatase2"/>
    <property type="match status" value="1"/>
</dbReference>
<name>A0ABD3S8W2_9LAMI</name>
<evidence type="ECO:0000256" key="2">
    <source>
        <dbReference type="ARBA" id="ARBA00022801"/>
    </source>
</evidence>
<dbReference type="SUPFAM" id="SSF52799">
    <property type="entry name" value="(Phosphotyrosine protein) phosphatases II"/>
    <property type="match status" value="1"/>
</dbReference>
<organism evidence="11 12">
    <name type="scientific">Penstemon smallii</name>
    <dbReference type="NCBI Taxonomy" id="265156"/>
    <lineage>
        <taxon>Eukaryota</taxon>
        <taxon>Viridiplantae</taxon>
        <taxon>Streptophyta</taxon>
        <taxon>Embryophyta</taxon>
        <taxon>Tracheophyta</taxon>
        <taxon>Spermatophyta</taxon>
        <taxon>Magnoliopsida</taxon>
        <taxon>eudicotyledons</taxon>
        <taxon>Gunneridae</taxon>
        <taxon>Pentapetalae</taxon>
        <taxon>asterids</taxon>
        <taxon>lamiids</taxon>
        <taxon>Lamiales</taxon>
        <taxon>Plantaginaceae</taxon>
        <taxon>Cheloneae</taxon>
        <taxon>Penstemon</taxon>
    </lineage>
</organism>
<comment type="catalytic activity">
    <reaction evidence="7">
        <text>6-diphospho-1D-myo-inositol pentakisphosphate + H2O = 1D-myo-inositol hexakisphosphate + phosphate + H(+)</text>
        <dbReference type="Rhea" id="RHEA:79703"/>
        <dbReference type="ChEBI" id="CHEBI:15377"/>
        <dbReference type="ChEBI" id="CHEBI:15378"/>
        <dbReference type="ChEBI" id="CHEBI:43474"/>
        <dbReference type="ChEBI" id="CHEBI:58130"/>
        <dbReference type="ChEBI" id="CHEBI:230534"/>
        <dbReference type="EC" id="3.6.1.52"/>
    </reaction>
    <physiologicalReaction direction="left-to-right" evidence="7">
        <dbReference type="Rhea" id="RHEA:79704"/>
    </physiologicalReaction>
</comment>